<feature type="domain" description="SusD-like N-terminal" evidence="7">
    <location>
        <begin position="68"/>
        <end position="211"/>
    </location>
</feature>
<proteinExistence type="inferred from homology"/>
<evidence type="ECO:0000256" key="3">
    <source>
        <dbReference type="ARBA" id="ARBA00022729"/>
    </source>
</evidence>
<evidence type="ECO:0000256" key="4">
    <source>
        <dbReference type="ARBA" id="ARBA00023136"/>
    </source>
</evidence>
<evidence type="ECO:0000256" key="2">
    <source>
        <dbReference type="ARBA" id="ARBA00006275"/>
    </source>
</evidence>
<dbReference type="SUPFAM" id="SSF48452">
    <property type="entry name" value="TPR-like"/>
    <property type="match status" value="1"/>
</dbReference>
<evidence type="ECO:0000313" key="9">
    <source>
        <dbReference type="Proteomes" id="UP000199440"/>
    </source>
</evidence>
<keyword evidence="5" id="KW-0998">Cell outer membrane</keyword>
<dbReference type="Proteomes" id="UP000199440">
    <property type="component" value="Unassembled WGS sequence"/>
</dbReference>
<keyword evidence="4" id="KW-0472">Membrane</keyword>
<dbReference type="InterPro" id="IPR033985">
    <property type="entry name" value="SusD-like_N"/>
</dbReference>
<dbReference type="AlphaFoldDB" id="A0A1G9VH93"/>
<evidence type="ECO:0000256" key="1">
    <source>
        <dbReference type="ARBA" id="ARBA00004442"/>
    </source>
</evidence>
<reference evidence="9" key="1">
    <citation type="submission" date="2016-10" db="EMBL/GenBank/DDBJ databases">
        <authorList>
            <person name="Varghese N."/>
            <person name="Submissions S."/>
        </authorList>
    </citation>
    <scope>NUCLEOTIDE SEQUENCE [LARGE SCALE GENOMIC DNA]</scope>
    <source>
        <strain evidence="9">DSM 19886</strain>
    </source>
</reference>
<dbReference type="EMBL" id="FNGV01000013">
    <property type="protein sequence ID" value="SDM71443.1"/>
    <property type="molecule type" value="Genomic_DNA"/>
</dbReference>
<name>A0A1G9VH93_9FLAO</name>
<evidence type="ECO:0000313" key="8">
    <source>
        <dbReference type="EMBL" id="SDM71443.1"/>
    </source>
</evidence>
<dbReference type="InterPro" id="IPR012944">
    <property type="entry name" value="SusD_RagB_dom"/>
</dbReference>
<evidence type="ECO:0000259" key="7">
    <source>
        <dbReference type="Pfam" id="PF14322"/>
    </source>
</evidence>
<sequence length="569" mass="64675">MKTRYYIVLILTLVFATACEDYLDRPPLDQIDNESYWKSAVDLQNYTAQFYQNLPGHQNSIYTEGLESNDDFTFRNTDDLLNGQVVINTGSWQSDFSAIRGINIFFDNYQKCEDDFQIWKQYLGEAQFFKAWSYFSLVQKYGDVPWYTHALTPDEEAELQRPRDARTVVVDSILGLLNEAAQNVDFRDEAPWNNNSINKEAVLAFTTRVALYEATWQKYHKDTPFGTAGADSDKYFQASVNAAEELMSGNYNVGIYNTGNPDTDYFELFGLGDMGPVNEILLYRAYNATERIGHNQNYYTATAPNQIGATWSYISTFLGVDGAPFDYLDLAETSKGVDFLTEIAANCDPRLKQSIWIPGDLMNSGTGVIFNQSPIFEANTQNNSTGFQIKKFNNLNTTADYANANDAGYILFSYSEVLLNYAEAKYELDGTVAYDQLNLLRARVGMPDFMVNPQSADPNVADYGYSISDELYEIRRERRVEKAFEQLRQEDWKRWAAHSLFAGKRPLGYPFNESEFPGENPILNENGLIDVLQNEIPNGYGFRPGQDYLNSVPESELTLNPSLTQNPGW</sequence>
<dbReference type="STRING" id="192904.SAMN04488514_11383"/>
<keyword evidence="3" id="KW-0732">Signal</keyword>
<accession>A0A1G9VH93</accession>
<dbReference type="RefSeq" id="WP_089893751.1">
    <property type="nucleotide sequence ID" value="NZ_FNGV01000013.1"/>
</dbReference>
<feature type="domain" description="RagB/SusD" evidence="6">
    <location>
        <begin position="286"/>
        <end position="569"/>
    </location>
</feature>
<dbReference type="GO" id="GO:0009279">
    <property type="term" value="C:cell outer membrane"/>
    <property type="evidence" value="ECO:0007669"/>
    <property type="project" value="UniProtKB-SubCell"/>
</dbReference>
<dbReference type="Pfam" id="PF07980">
    <property type="entry name" value="SusD_RagB"/>
    <property type="match status" value="1"/>
</dbReference>
<protein>
    <submittedName>
        <fullName evidence="8">Starch-binding associating with outer membrane</fullName>
    </submittedName>
</protein>
<dbReference type="Pfam" id="PF14322">
    <property type="entry name" value="SusD-like_3"/>
    <property type="match status" value="1"/>
</dbReference>
<dbReference type="InterPro" id="IPR011990">
    <property type="entry name" value="TPR-like_helical_dom_sf"/>
</dbReference>
<evidence type="ECO:0000256" key="5">
    <source>
        <dbReference type="ARBA" id="ARBA00023237"/>
    </source>
</evidence>
<dbReference type="OrthoDB" id="5694214at2"/>
<organism evidence="8 9">
    <name type="scientific">Kriegella aquimaris</name>
    <dbReference type="NCBI Taxonomy" id="192904"/>
    <lineage>
        <taxon>Bacteria</taxon>
        <taxon>Pseudomonadati</taxon>
        <taxon>Bacteroidota</taxon>
        <taxon>Flavobacteriia</taxon>
        <taxon>Flavobacteriales</taxon>
        <taxon>Flavobacteriaceae</taxon>
        <taxon>Kriegella</taxon>
    </lineage>
</organism>
<dbReference type="Gene3D" id="1.25.40.390">
    <property type="match status" value="1"/>
</dbReference>
<comment type="subcellular location">
    <subcellularLocation>
        <location evidence="1">Cell outer membrane</location>
    </subcellularLocation>
</comment>
<evidence type="ECO:0000259" key="6">
    <source>
        <dbReference type="Pfam" id="PF07980"/>
    </source>
</evidence>
<keyword evidence="9" id="KW-1185">Reference proteome</keyword>
<dbReference type="PROSITE" id="PS51257">
    <property type="entry name" value="PROKAR_LIPOPROTEIN"/>
    <property type="match status" value="1"/>
</dbReference>
<comment type="similarity">
    <text evidence="2">Belongs to the SusD family.</text>
</comment>
<gene>
    <name evidence="8" type="ORF">SAMN04488514_11383</name>
</gene>